<reference evidence="1 2" key="1">
    <citation type="submission" date="2015-12" db="EMBL/GenBank/DDBJ databases">
        <title>Genome sequence of Aneurinibacillus soli.</title>
        <authorList>
            <person name="Lee J.S."/>
            <person name="Lee K.C."/>
            <person name="Kim K.K."/>
            <person name="Lee B.W."/>
        </authorList>
    </citation>
    <scope>NUCLEOTIDE SEQUENCE [LARGE SCALE GENOMIC DNA]</scope>
    <source>
        <strain evidence="1 2">CB4</strain>
    </source>
</reference>
<protein>
    <submittedName>
        <fullName evidence="1">Inner membrane protein YdgC</fullName>
    </submittedName>
</protein>
<keyword evidence="2" id="KW-1185">Reference proteome</keyword>
<gene>
    <name evidence="1" type="primary">ydgC</name>
    <name evidence="1" type="ORF">CB4_03636</name>
</gene>
<sequence length="100" mass="11541">MSLLIKCIMAVIIMVIVHYISKTNNYYIAGLILSFPGLSIIAYYFMYLEQGASKVRVTTYFAMLSALLEFYPLSLMGMWRYLKIKLTSSKVKQMFNSDIL</sequence>
<evidence type="ECO:0000313" key="2">
    <source>
        <dbReference type="Proteomes" id="UP000217696"/>
    </source>
</evidence>
<dbReference type="AlphaFoldDB" id="A0A0U5BEQ8"/>
<organism evidence="1 2">
    <name type="scientific">Aneurinibacillus soli</name>
    <dbReference type="NCBI Taxonomy" id="1500254"/>
    <lineage>
        <taxon>Bacteria</taxon>
        <taxon>Bacillati</taxon>
        <taxon>Bacillota</taxon>
        <taxon>Bacilli</taxon>
        <taxon>Bacillales</taxon>
        <taxon>Paenibacillaceae</taxon>
        <taxon>Aneurinibacillus group</taxon>
        <taxon>Aneurinibacillus</taxon>
    </lineage>
</organism>
<dbReference type="InterPro" id="IPR009707">
    <property type="entry name" value="GlpM/YdgC"/>
</dbReference>
<accession>A0A0U5BEQ8</accession>
<dbReference type="Proteomes" id="UP000217696">
    <property type="component" value="Chromosome"/>
</dbReference>
<name>A0A0U5BEQ8_9BACL</name>
<dbReference type="Pfam" id="PF06942">
    <property type="entry name" value="GlpM"/>
    <property type="match status" value="1"/>
</dbReference>
<dbReference type="KEGG" id="asoc:CB4_03636"/>
<proteinExistence type="predicted"/>
<evidence type="ECO:0000313" key="1">
    <source>
        <dbReference type="EMBL" id="BAU29436.1"/>
    </source>
</evidence>
<dbReference type="EMBL" id="AP017312">
    <property type="protein sequence ID" value="BAU29436.1"/>
    <property type="molecule type" value="Genomic_DNA"/>
</dbReference>